<gene>
    <name evidence="1" type="ORF">PMG25_10170</name>
</gene>
<sequence length="290" mass="33836">MDISEKKDWSGVYTHVTPVPYLKMVSEQEYQVPSYALNYLKPLVKKLYSELKRPINIVDIGASYGIISSLLLHDLRLEDLIDFFVEKENKTWDEIESFYAYQKVRHTEYRFYVADSSKPAMDFSEQVNLCEKSYCFDMKNEEIPEDFKQVVAQADLFIATGSLAYIGEYFFEQVFPIISAQKNSPLFAFVIYRAFYSNSIEKVFGDHEYTLLRSDFILKKGRRFASQSEQEKTLHYLGEQNVDTVGLEQEGYYAGEFHLGVPNFQKESLDHWLKEISSNMIEKVVIHEPA</sequence>
<dbReference type="Proteomes" id="UP001235849">
    <property type="component" value="Unassembled WGS sequence"/>
</dbReference>
<dbReference type="RefSeq" id="WP_283766784.1">
    <property type="nucleotide sequence ID" value="NZ_JAQOSO010000055.1"/>
</dbReference>
<organism evidence="1 2">
    <name type="scientific">Roseofilum capinflatum BLCC-M114</name>
    <dbReference type="NCBI Taxonomy" id="3022440"/>
    <lineage>
        <taxon>Bacteria</taxon>
        <taxon>Bacillati</taxon>
        <taxon>Cyanobacteriota</taxon>
        <taxon>Cyanophyceae</taxon>
        <taxon>Desertifilales</taxon>
        <taxon>Desertifilaceae</taxon>
        <taxon>Roseofilum</taxon>
        <taxon>Roseofilum capinflatum</taxon>
    </lineage>
</organism>
<proteinExistence type="predicted"/>
<evidence type="ECO:0000313" key="1">
    <source>
        <dbReference type="EMBL" id="MDJ1174454.1"/>
    </source>
</evidence>
<evidence type="ECO:0008006" key="3">
    <source>
        <dbReference type="Google" id="ProtNLM"/>
    </source>
</evidence>
<evidence type="ECO:0000313" key="2">
    <source>
        <dbReference type="Proteomes" id="UP001235849"/>
    </source>
</evidence>
<keyword evidence="2" id="KW-1185">Reference proteome</keyword>
<reference evidence="1 2" key="1">
    <citation type="submission" date="2023-01" db="EMBL/GenBank/DDBJ databases">
        <title>Novel diversity within Roseofilum (Cyanobacteria; Desertifilaceae) from marine benthic mats with descriptions of four novel species.</title>
        <authorList>
            <person name="Wang Y."/>
            <person name="Berthold D.E."/>
            <person name="Hu J."/>
            <person name="Lefler F.W."/>
            <person name="Laughinghouse H.D. IV."/>
        </authorList>
    </citation>
    <scope>NUCLEOTIDE SEQUENCE [LARGE SCALE GENOMIC DNA]</scope>
    <source>
        <strain evidence="1 2">BLCC-M114</strain>
    </source>
</reference>
<protein>
    <recommendedName>
        <fullName evidence="3">Class I SAM-dependent methyltransferase</fullName>
    </recommendedName>
</protein>
<comment type="caution">
    <text evidence="1">The sequence shown here is derived from an EMBL/GenBank/DDBJ whole genome shotgun (WGS) entry which is preliminary data.</text>
</comment>
<accession>A0ABT7B748</accession>
<dbReference type="EMBL" id="JAQOSO010000055">
    <property type="protein sequence ID" value="MDJ1174454.1"/>
    <property type="molecule type" value="Genomic_DNA"/>
</dbReference>
<name>A0ABT7B748_9CYAN</name>